<evidence type="ECO:0000256" key="9">
    <source>
        <dbReference type="RuleBase" id="RU003345"/>
    </source>
</evidence>
<dbReference type="InterPro" id="IPR015590">
    <property type="entry name" value="Aldehyde_DH_dom"/>
</dbReference>
<dbReference type="NCBIfam" id="TIGR01237">
    <property type="entry name" value="D1pyr5carbox2"/>
    <property type="match status" value="1"/>
</dbReference>
<keyword evidence="4" id="KW-0520">NAD</keyword>
<dbReference type="InterPro" id="IPR005932">
    <property type="entry name" value="RocA"/>
</dbReference>
<protein>
    <recommendedName>
        <fullName evidence="5">L-glutamate gamma-semialdehyde dehydrogenase</fullName>
        <ecNumber evidence="2">1.2.1.88</ecNumber>
    </recommendedName>
    <alternativeName>
        <fullName evidence="5">L-glutamate gamma-semialdehyde dehydrogenase</fullName>
    </alternativeName>
</protein>
<evidence type="ECO:0000256" key="5">
    <source>
        <dbReference type="ARBA" id="ARBA00032259"/>
    </source>
</evidence>
<evidence type="ECO:0000259" key="10">
    <source>
        <dbReference type="Pfam" id="PF00171"/>
    </source>
</evidence>
<evidence type="ECO:0000256" key="4">
    <source>
        <dbReference type="ARBA" id="ARBA00023027"/>
    </source>
</evidence>
<feature type="domain" description="Aldehyde dehydrogenase" evidence="10">
    <location>
        <begin position="50"/>
        <end position="514"/>
    </location>
</feature>
<dbReference type="InterPro" id="IPR050485">
    <property type="entry name" value="Proline_metab_enzyme"/>
</dbReference>
<evidence type="ECO:0000256" key="6">
    <source>
        <dbReference type="ARBA" id="ARBA00048142"/>
    </source>
</evidence>
<dbReference type="NCBIfam" id="NF002852">
    <property type="entry name" value="PRK03137.1"/>
    <property type="match status" value="1"/>
</dbReference>
<evidence type="ECO:0000313" key="11">
    <source>
        <dbReference type="EMBL" id="MDI6453373.1"/>
    </source>
</evidence>
<evidence type="ECO:0000313" key="12">
    <source>
        <dbReference type="Proteomes" id="UP001431532"/>
    </source>
</evidence>
<dbReference type="InterPro" id="IPR016161">
    <property type="entry name" value="Ald_DH/histidinol_DH"/>
</dbReference>
<reference evidence="11" key="1">
    <citation type="submission" date="2023-05" db="EMBL/GenBank/DDBJ databases">
        <title>Mariniplasma microaerophilum sp. nov., a novel anaerobic mollicute isolated from terrestrial mud volcano, Taman Peninsula, Russia.</title>
        <authorList>
            <person name="Khomyakova M.A."/>
            <person name="Merkel A.Y."/>
            <person name="Slobodkin A.I."/>
        </authorList>
    </citation>
    <scope>NUCLEOTIDE SEQUENCE</scope>
    <source>
        <strain evidence="11">M4Ah</strain>
    </source>
</reference>
<dbReference type="GO" id="GO:0003842">
    <property type="term" value="F:L-glutamate gamma-semialdehyde dehydrogenase activity"/>
    <property type="evidence" value="ECO:0007669"/>
    <property type="project" value="UniProtKB-EC"/>
</dbReference>
<dbReference type="Pfam" id="PF00171">
    <property type="entry name" value="Aldedh"/>
    <property type="match status" value="1"/>
</dbReference>
<dbReference type="Gene3D" id="3.40.309.10">
    <property type="entry name" value="Aldehyde Dehydrogenase, Chain A, domain 2"/>
    <property type="match status" value="1"/>
</dbReference>
<dbReference type="PROSITE" id="PS00687">
    <property type="entry name" value="ALDEHYDE_DEHYDR_GLU"/>
    <property type="match status" value="1"/>
</dbReference>
<dbReference type="PANTHER" id="PTHR42862">
    <property type="entry name" value="DELTA-1-PYRROLINE-5-CARBOXYLATE DEHYDROGENASE 1, ISOFORM A-RELATED"/>
    <property type="match status" value="1"/>
</dbReference>
<dbReference type="FunFam" id="3.40.309.10:FF:000005">
    <property type="entry name" value="1-pyrroline-5-carboxylate dehydrogenase 1"/>
    <property type="match status" value="1"/>
</dbReference>
<comment type="caution">
    <text evidence="11">The sequence shown here is derived from an EMBL/GenBank/DDBJ whole genome shotgun (WGS) entry which is preliminary data.</text>
</comment>
<evidence type="ECO:0000256" key="3">
    <source>
        <dbReference type="ARBA" id="ARBA00023002"/>
    </source>
</evidence>
<evidence type="ECO:0000256" key="8">
    <source>
        <dbReference type="PROSITE-ProRule" id="PRU10007"/>
    </source>
</evidence>
<dbReference type="GO" id="GO:0004657">
    <property type="term" value="F:proline dehydrogenase activity"/>
    <property type="evidence" value="ECO:0007669"/>
    <property type="project" value="UniProtKB-ARBA"/>
</dbReference>
<dbReference type="InterPro" id="IPR016160">
    <property type="entry name" value="Ald_DH_CS_CYS"/>
</dbReference>
<gene>
    <name evidence="11" type="primary">pruA</name>
    <name evidence="11" type="ORF">QJ521_07335</name>
</gene>
<dbReference type="InterPro" id="IPR029510">
    <property type="entry name" value="Ald_DH_CS_GLU"/>
</dbReference>
<comment type="similarity">
    <text evidence="7">Belongs to the aldehyde dehydrogenase family. RocA subfamily.</text>
</comment>
<keyword evidence="3 9" id="KW-0560">Oxidoreductase</keyword>
<dbReference type="InterPro" id="IPR016163">
    <property type="entry name" value="Ald_DH_C"/>
</dbReference>
<dbReference type="PANTHER" id="PTHR42862:SF1">
    <property type="entry name" value="DELTA-1-PYRROLINE-5-CARBOXYLATE DEHYDROGENASE 2, ISOFORM A-RELATED"/>
    <property type="match status" value="1"/>
</dbReference>
<dbReference type="Gene3D" id="3.40.605.10">
    <property type="entry name" value="Aldehyde Dehydrogenase, Chain A, domain 1"/>
    <property type="match status" value="1"/>
</dbReference>
<proteinExistence type="inferred from homology"/>
<evidence type="ECO:0000256" key="1">
    <source>
        <dbReference type="ARBA" id="ARBA00004786"/>
    </source>
</evidence>
<dbReference type="FunFam" id="3.40.605.10:FF:000045">
    <property type="entry name" value="1-pyrroline-5-carboxylate dehydrogenase 1"/>
    <property type="match status" value="1"/>
</dbReference>
<dbReference type="RefSeq" id="WP_282839805.1">
    <property type="nucleotide sequence ID" value="NZ_JASCXW010000026.1"/>
</dbReference>
<feature type="active site" evidence="8">
    <location>
        <position position="289"/>
    </location>
</feature>
<dbReference type="Proteomes" id="UP001431532">
    <property type="component" value="Unassembled WGS sequence"/>
</dbReference>
<sequence>MAIYTYKTEPLTDFNQPENIKKYEQGLKIVSNYLGKTYDLIIGGKRIKTDKQVKSINPSNHREVIGTISQASLEDADKAIQVALDTFETWKDVKAEVRADVLFKAAAIIRRRKFEFSALMTKEAGKPWGEADADVAEAIDFLEYYGRQMLELETIDRVVLSRRNLERNEYKYIPLGVGVVIAPWNFPLAILVGMTTAAVVTGNTVLLKPASTTQVIAYKFMEVLEDAGLPHGVVNFVPGSGSKVGNHMVNHPKVRFISFTGSKGVGIQIYEKAAKVQPGQIWLKRVIAEMGGKDAIIVDQEADLDLAAESIVKSAFGFSGQKCSACSRAIIHQDVYDVVLEKMIKLTKELTVGNPELSQTFVGPVNDHLAFGKITSYFEVGAKEGRLVAGGKADQSTGYFIEPTIYADVKPDARLMQEEIFGPILAVCKVKSFDEALEVANNTEYGLTGAVISKNRMNLERARKEFHVGNLYLNRKCTGAIVGYQPFGGFNMSGTDSKAGGPDYLVLHMQGKTVSETF</sequence>
<dbReference type="AlphaFoldDB" id="A0AAW6UEE2"/>
<name>A0AAW6UEE2_9MOLU</name>
<dbReference type="PROSITE" id="PS00070">
    <property type="entry name" value="ALDEHYDE_DEHYDR_CYS"/>
    <property type="match status" value="1"/>
</dbReference>
<evidence type="ECO:0000256" key="2">
    <source>
        <dbReference type="ARBA" id="ARBA00012884"/>
    </source>
</evidence>
<dbReference type="CDD" id="cd07124">
    <property type="entry name" value="ALDH_PutA-P5CDH-RocA"/>
    <property type="match status" value="1"/>
</dbReference>
<dbReference type="EC" id="1.2.1.88" evidence="2"/>
<dbReference type="GO" id="GO:0010133">
    <property type="term" value="P:L-proline catabolic process to L-glutamate"/>
    <property type="evidence" value="ECO:0007669"/>
    <property type="project" value="TreeGrafter"/>
</dbReference>
<dbReference type="SUPFAM" id="SSF53720">
    <property type="entry name" value="ALDH-like"/>
    <property type="match status" value="1"/>
</dbReference>
<evidence type="ECO:0000256" key="7">
    <source>
        <dbReference type="ARBA" id="ARBA00061617"/>
    </source>
</evidence>
<comment type="pathway">
    <text evidence="1">Amino-acid degradation; L-proline degradation into L-glutamate; L-glutamate from L-proline: step 2/2.</text>
</comment>
<keyword evidence="12" id="KW-1185">Reference proteome</keyword>
<organism evidence="11 12">
    <name type="scientific">Peloplasma aerotolerans</name>
    <dbReference type="NCBI Taxonomy" id="3044389"/>
    <lineage>
        <taxon>Bacteria</taxon>
        <taxon>Bacillati</taxon>
        <taxon>Mycoplasmatota</taxon>
        <taxon>Mollicutes</taxon>
        <taxon>Acholeplasmatales</taxon>
        <taxon>Acholeplasmataceae</taxon>
        <taxon>Peloplasma</taxon>
    </lineage>
</organism>
<dbReference type="EMBL" id="JASCXW010000026">
    <property type="protein sequence ID" value="MDI6453373.1"/>
    <property type="molecule type" value="Genomic_DNA"/>
</dbReference>
<dbReference type="GO" id="GO:0009898">
    <property type="term" value="C:cytoplasmic side of plasma membrane"/>
    <property type="evidence" value="ECO:0007669"/>
    <property type="project" value="TreeGrafter"/>
</dbReference>
<dbReference type="InterPro" id="IPR016162">
    <property type="entry name" value="Ald_DH_N"/>
</dbReference>
<comment type="catalytic activity">
    <reaction evidence="6">
        <text>L-glutamate 5-semialdehyde + NAD(+) + H2O = L-glutamate + NADH + 2 H(+)</text>
        <dbReference type="Rhea" id="RHEA:30235"/>
        <dbReference type="ChEBI" id="CHEBI:15377"/>
        <dbReference type="ChEBI" id="CHEBI:15378"/>
        <dbReference type="ChEBI" id="CHEBI:29985"/>
        <dbReference type="ChEBI" id="CHEBI:57540"/>
        <dbReference type="ChEBI" id="CHEBI:57945"/>
        <dbReference type="ChEBI" id="CHEBI:58066"/>
        <dbReference type="EC" id="1.2.1.88"/>
    </reaction>
</comment>
<accession>A0AAW6UEE2</accession>